<proteinExistence type="predicted"/>
<dbReference type="Proteomes" id="UP000030848">
    <property type="component" value="Unassembled WGS sequence"/>
</dbReference>
<dbReference type="InterPro" id="IPR004401">
    <property type="entry name" value="YbaB/EbfC"/>
</dbReference>
<dbReference type="GO" id="GO:0003677">
    <property type="term" value="F:DNA binding"/>
    <property type="evidence" value="ECO:0007669"/>
    <property type="project" value="InterPro"/>
</dbReference>
<dbReference type="Gene3D" id="3.30.1310.10">
    <property type="entry name" value="Nucleoid-associated protein YbaB-like domain"/>
    <property type="match status" value="1"/>
</dbReference>
<feature type="region of interest" description="Disordered" evidence="1">
    <location>
        <begin position="117"/>
        <end position="171"/>
    </location>
</feature>
<dbReference type="AlphaFoldDB" id="A0A837D933"/>
<comment type="caution">
    <text evidence="2">The sequence shown here is derived from an EMBL/GenBank/DDBJ whole genome shotgun (WGS) entry which is preliminary data.</text>
</comment>
<dbReference type="RefSeq" id="WP_015786431.1">
    <property type="nucleotide sequence ID" value="NZ_CALJZO010000019.1"/>
</dbReference>
<dbReference type="Pfam" id="PF02575">
    <property type="entry name" value="YbaB_DNA_bd"/>
    <property type="match status" value="1"/>
</dbReference>
<evidence type="ECO:0000313" key="2">
    <source>
        <dbReference type="EMBL" id="KHF43358.1"/>
    </source>
</evidence>
<evidence type="ECO:0008006" key="4">
    <source>
        <dbReference type="Google" id="ProtNLM"/>
    </source>
</evidence>
<name>A0A837D933_9PSEU</name>
<dbReference type="OrthoDB" id="3637045at2"/>
<dbReference type="SMR" id="A0A837D933"/>
<gene>
    <name evidence="2" type="ORF">MINT15_35600</name>
</gene>
<protein>
    <recommendedName>
        <fullName evidence="4">YbaB/EbfC DNA-binding family protein</fullName>
    </recommendedName>
</protein>
<feature type="compositionally biased region" description="Basic and acidic residues" evidence="1">
    <location>
        <begin position="117"/>
        <end position="127"/>
    </location>
</feature>
<organism evidence="2 3">
    <name type="scientific">Saccharomonospora viridis</name>
    <dbReference type="NCBI Taxonomy" id="1852"/>
    <lineage>
        <taxon>Bacteria</taxon>
        <taxon>Bacillati</taxon>
        <taxon>Actinomycetota</taxon>
        <taxon>Actinomycetes</taxon>
        <taxon>Pseudonocardiales</taxon>
        <taxon>Pseudonocardiaceae</taxon>
        <taxon>Saccharomonospora</taxon>
    </lineage>
</organism>
<feature type="compositionally biased region" description="Low complexity" evidence="1">
    <location>
        <begin position="137"/>
        <end position="151"/>
    </location>
</feature>
<evidence type="ECO:0000256" key="1">
    <source>
        <dbReference type="SAM" id="MobiDB-lite"/>
    </source>
</evidence>
<accession>A0A837D933</accession>
<dbReference type="InterPro" id="IPR036894">
    <property type="entry name" value="YbaB-like_sf"/>
</dbReference>
<evidence type="ECO:0000313" key="3">
    <source>
        <dbReference type="Proteomes" id="UP000030848"/>
    </source>
</evidence>
<dbReference type="EMBL" id="JRZE01000006">
    <property type="protein sequence ID" value="KHF43358.1"/>
    <property type="molecule type" value="Genomic_DNA"/>
</dbReference>
<dbReference type="OMA" id="NYRRMTE"/>
<reference evidence="2 3" key="1">
    <citation type="submission" date="2014-10" db="EMBL/GenBank/DDBJ databases">
        <title>Genome sequence of Micropolyspora internatus JCM3315.</title>
        <authorList>
            <person name="Shin S.-K."/>
            <person name="Yi H."/>
        </authorList>
    </citation>
    <scope>NUCLEOTIDE SEQUENCE [LARGE SCALE GENOMIC DNA]</scope>
    <source>
        <strain evidence="2 3">JCM 3315</strain>
    </source>
</reference>
<sequence>MSETAKRLLRRVEAIDAAAAENRARAEQYRQMTEKLAAVTGTATSPDGVVTVVAGPDGSVKEVTFSEQVRKADPAALSASVVHTIAQARVNATREQAEIMRRNLDDTHLLDQVLAEDARLFGDKQPEDPGPPPPAAVPTGGTPAGRPRTQPARQAYNDDDSFEDFQVLRRS</sequence>
<dbReference type="SUPFAM" id="SSF82607">
    <property type="entry name" value="YbaB-like"/>
    <property type="match status" value="1"/>
</dbReference>